<gene>
    <name evidence="1" type="ORF">SMTD_LOCUS11375</name>
</gene>
<keyword evidence="2" id="KW-1185">Reference proteome</keyword>
<evidence type="ECO:0000313" key="1">
    <source>
        <dbReference type="EMBL" id="VDP57946.1"/>
    </source>
</evidence>
<dbReference type="EMBL" id="UZAL01031403">
    <property type="protein sequence ID" value="VDP57946.1"/>
    <property type="molecule type" value="Genomic_DNA"/>
</dbReference>
<dbReference type="AlphaFoldDB" id="A0A183PAI9"/>
<name>A0A183PAI9_9TREM</name>
<sequence length="35" mass="4075">MIAEIPSIDETKYMYYAYGTGILLLSTFILFLINR</sequence>
<accession>A0A183PAI9</accession>
<proteinExistence type="predicted"/>
<reference evidence="1 2" key="1">
    <citation type="submission" date="2018-11" db="EMBL/GenBank/DDBJ databases">
        <authorList>
            <consortium name="Pathogen Informatics"/>
        </authorList>
    </citation>
    <scope>NUCLEOTIDE SEQUENCE [LARGE SCALE GENOMIC DNA]</scope>
    <source>
        <strain>Denwood</strain>
        <strain evidence="2">Zambia</strain>
    </source>
</reference>
<evidence type="ECO:0000313" key="2">
    <source>
        <dbReference type="Proteomes" id="UP000269396"/>
    </source>
</evidence>
<protein>
    <submittedName>
        <fullName evidence="1">Uncharacterized protein</fullName>
    </submittedName>
</protein>
<dbReference type="Proteomes" id="UP000269396">
    <property type="component" value="Unassembled WGS sequence"/>
</dbReference>
<organism evidence="1 2">
    <name type="scientific">Schistosoma mattheei</name>
    <dbReference type="NCBI Taxonomy" id="31246"/>
    <lineage>
        <taxon>Eukaryota</taxon>
        <taxon>Metazoa</taxon>
        <taxon>Spiralia</taxon>
        <taxon>Lophotrochozoa</taxon>
        <taxon>Platyhelminthes</taxon>
        <taxon>Trematoda</taxon>
        <taxon>Digenea</taxon>
        <taxon>Strigeidida</taxon>
        <taxon>Schistosomatoidea</taxon>
        <taxon>Schistosomatidae</taxon>
        <taxon>Schistosoma</taxon>
    </lineage>
</organism>